<dbReference type="EC" id="4.2.3.-" evidence="6"/>
<dbReference type="GO" id="GO:0008299">
    <property type="term" value="P:isoprenoid biosynthetic process"/>
    <property type="evidence" value="ECO:0007669"/>
    <property type="project" value="UniProtKB-ARBA"/>
</dbReference>
<evidence type="ECO:0000256" key="4">
    <source>
        <dbReference type="ARBA" id="ARBA00022842"/>
    </source>
</evidence>
<evidence type="ECO:0000256" key="6">
    <source>
        <dbReference type="RuleBase" id="RU366034"/>
    </source>
</evidence>
<proteinExistence type="inferred from homology"/>
<keyword evidence="5 6" id="KW-0456">Lyase</keyword>
<dbReference type="Proteomes" id="UP000620124">
    <property type="component" value="Unassembled WGS sequence"/>
</dbReference>
<comment type="similarity">
    <text evidence="2 6">Belongs to the terpene synthase family.</text>
</comment>
<organism evidence="7 8">
    <name type="scientific">Mycena venus</name>
    <dbReference type="NCBI Taxonomy" id="2733690"/>
    <lineage>
        <taxon>Eukaryota</taxon>
        <taxon>Fungi</taxon>
        <taxon>Dikarya</taxon>
        <taxon>Basidiomycota</taxon>
        <taxon>Agaricomycotina</taxon>
        <taxon>Agaricomycetes</taxon>
        <taxon>Agaricomycetidae</taxon>
        <taxon>Agaricales</taxon>
        <taxon>Marasmiineae</taxon>
        <taxon>Mycenaceae</taxon>
        <taxon>Mycena</taxon>
    </lineage>
</organism>
<keyword evidence="8" id="KW-1185">Reference proteome</keyword>
<name>A0A8H6TZV4_9AGAR</name>
<keyword evidence="4 6" id="KW-0460">Magnesium</keyword>
<comment type="cofactor">
    <cofactor evidence="1 6">
        <name>Mg(2+)</name>
        <dbReference type="ChEBI" id="CHEBI:18420"/>
    </cofactor>
</comment>
<reference evidence="7" key="1">
    <citation type="submission" date="2020-05" db="EMBL/GenBank/DDBJ databases">
        <title>Mycena genomes resolve the evolution of fungal bioluminescence.</title>
        <authorList>
            <person name="Tsai I.J."/>
        </authorList>
    </citation>
    <scope>NUCLEOTIDE SEQUENCE</scope>
    <source>
        <strain evidence="7">CCC161011</strain>
    </source>
</reference>
<dbReference type="InterPro" id="IPR034686">
    <property type="entry name" value="Terpene_cyclase-like_2"/>
</dbReference>
<protein>
    <recommendedName>
        <fullName evidence="6">Terpene synthase</fullName>
        <ecNumber evidence="6">4.2.3.-</ecNumber>
    </recommendedName>
</protein>
<dbReference type="SFLD" id="SFLDG01020">
    <property type="entry name" value="Terpene_Cyclase_Like_2"/>
    <property type="match status" value="1"/>
</dbReference>
<gene>
    <name evidence="7" type="ORF">MVEN_02542700</name>
</gene>
<dbReference type="SUPFAM" id="SSF48576">
    <property type="entry name" value="Terpenoid synthases"/>
    <property type="match status" value="1"/>
</dbReference>
<evidence type="ECO:0000256" key="3">
    <source>
        <dbReference type="ARBA" id="ARBA00022723"/>
    </source>
</evidence>
<evidence type="ECO:0000313" key="8">
    <source>
        <dbReference type="Proteomes" id="UP000620124"/>
    </source>
</evidence>
<dbReference type="Gene3D" id="1.10.600.10">
    <property type="entry name" value="Farnesyl Diphosphate Synthase"/>
    <property type="match status" value="1"/>
</dbReference>
<sequence>MTAPVLKLPDIHERWPFPVLHNPWQDIVGAESLSWMESLSIMSGSQMKKFRAANFDILASMAYAHMTDMHHFRVACDLLLVLFAFDDATDEQSGQEARRTAEISLDALRDWKTPRSQGEHPAGEMHRSFSERLSLVASPKVVDRFIASYEMYVTSVAKEAHDRDTIRPSLHSYLEMRRNTGAMKPSFDILLIPHEIPDDILNDPRLIHVETLGRDLVCIANDIFSFNVEQARGDIHNAVIVVMHERGLSMQQAMDFVGTWYRDTIEELWTAMRDVPLCGSIAIRNRVKMYFAAIANWVTGNHEWSLDCDRYFPMGRGSVESGMIVPLPRREL</sequence>
<dbReference type="PANTHER" id="PTHR35201:SF4">
    <property type="entry name" value="BETA-PINACENE SYNTHASE-RELATED"/>
    <property type="match status" value="1"/>
</dbReference>
<keyword evidence="3 6" id="KW-0479">Metal-binding</keyword>
<dbReference type="Pfam" id="PF19086">
    <property type="entry name" value="Terpene_syn_C_2"/>
    <property type="match status" value="1"/>
</dbReference>
<accession>A0A8H6TZV4</accession>
<dbReference type="InterPro" id="IPR008949">
    <property type="entry name" value="Isoprenoid_synthase_dom_sf"/>
</dbReference>
<dbReference type="AlphaFoldDB" id="A0A8H6TZV4"/>
<dbReference type="GO" id="GO:0010333">
    <property type="term" value="F:terpene synthase activity"/>
    <property type="evidence" value="ECO:0007669"/>
    <property type="project" value="InterPro"/>
</dbReference>
<dbReference type="SFLD" id="SFLDS00005">
    <property type="entry name" value="Isoprenoid_Synthase_Type_I"/>
    <property type="match status" value="1"/>
</dbReference>
<dbReference type="OrthoDB" id="2861623at2759"/>
<evidence type="ECO:0000256" key="5">
    <source>
        <dbReference type="ARBA" id="ARBA00023239"/>
    </source>
</evidence>
<evidence type="ECO:0000256" key="1">
    <source>
        <dbReference type="ARBA" id="ARBA00001946"/>
    </source>
</evidence>
<evidence type="ECO:0000256" key="2">
    <source>
        <dbReference type="ARBA" id="ARBA00006333"/>
    </source>
</evidence>
<dbReference type="PANTHER" id="PTHR35201">
    <property type="entry name" value="TERPENE SYNTHASE"/>
    <property type="match status" value="1"/>
</dbReference>
<dbReference type="GO" id="GO:0046872">
    <property type="term" value="F:metal ion binding"/>
    <property type="evidence" value="ECO:0007669"/>
    <property type="project" value="UniProtKB-KW"/>
</dbReference>
<evidence type="ECO:0000313" key="7">
    <source>
        <dbReference type="EMBL" id="KAF7328550.1"/>
    </source>
</evidence>
<comment type="caution">
    <text evidence="7">The sequence shown here is derived from an EMBL/GenBank/DDBJ whole genome shotgun (WGS) entry which is preliminary data.</text>
</comment>
<dbReference type="EMBL" id="JACAZI010000035">
    <property type="protein sequence ID" value="KAF7328550.1"/>
    <property type="molecule type" value="Genomic_DNA"/>
</dbReference>